<dbReference type="Pfam" id="PF00226">
    <property type="entry name" value="DnaJ"/>
    <property type="match status" value="1"/>
</dbReference>
<sequence length="384" mass="42605">MLSWSATHAIALGLLCLVYVVPLVSAAKDFYDILGVKPRASERDIKSAYRKKARDMHPDKHPDKAEAFMDVSEAYQILSDPELRRIYDARGADAALQHQARKENGHADPFDAFRQFFGGGGGSGHMHDETPKGPNKMYDAEVSLKDLYLGRSFTVSHKRHVVCPACFGSGAHSTSDIHTCKACDGQGMQLHRQQIMPGFVTTMQVTCPHCNGEGRVIKRQCSRCKGHTIVPDVTDIEVEVEPGAREGAEYVFEGLADQSPDADPGDVVVKVYTTTSPGDFRRMGHNLYYTHTISLHDALLGFEHTLPHYDGHAIRLARTTATQPGHVSVIHGEGLPIPDEERRHSEDHGDLFVEFQVIVPEIQDKKTRKALSSLLQPKEQHQDL</sequence>
<keyword evidence="4 6" id="KW-0862">Zinc</keyword>
<evidence type="ECO:0000259" key="8">
    <source>
        <dbReference type="PROSITE" id="PS50076"/>
    </source>
</evidence>
<dbReference type="InterPro" id="IPR018253">
    <property type="entry name" value="DnaJ_domain_CS"/>
</dbReference>
<dbReference type="InterPro" id="IPR002939">
    <property type="entry name" value="DnaJ_C"/>
</dbReference>
<keyword evidence="7" id="KW-0732">Signal</keyword>
<dbReference type="GO" id="GO:0006457">
    <property type="term" value="P:protein folding"/>
    <property type="evidence" value="ECO:0007669"/>
    <property type="project" value="InterPro"/>
</dbReference>
<dbReference type="InterPro" id="IPR008971">
    <property type="entry name" value="HSP40/DnaJ_pept-bd"/>
</dbReference>
<dbReference type="PROSITE" id="PS00636">
    <property type="entry name" value="DNAJ_1"/>
    <property type="match status" value="1"/>
</dbReference>
<dbReference type="SMART" id="SM00271">
    <property type="entry name" value="DnaJ"/>
    <property type="match status" value="1"/>
</dbReference>
<reference evidence="10 11" key="1">
    <citation type="submission" date="2018-10" db="EMBL/GenBank/DDBJ databases">
        <title>Complete genome sequence of Malassezia restricta CBS 7877.</title>
        <authorList>
            <person name="Morand S.C."/>
            <person name="Bertignac M."/>
            <person name="Iltis A."/>
            <person name="Kolder I."/>
            <person name="Pirovano W."/>
            <person name="Jourdain R."/>
            <person name="Clavaud C."/>
        </authorList>
    </citation>
    <scope>NUCLEOTIDE SEQUENCE [LARGE SCALE GENOMIC DNA]</scope>
    <source>
        <strain evidence="10 11">CBS 7877</strain>
    </source>
</reference>
<evidence type="ECO:0000259" key="9">
    <source>
        <dbReference type="PROSITE" id="PS51188"/>
    </source>
</evidence>
<dbReference type="SUPFAM" id="SSF46565">
    <property type="entry name" value="Chaperone J-domain"/>
    <property type="match status" value="1"/>
</dbReference>
<dbReference type="FunFam" id="2.10.230.10:FF:000002">
    <property type="entry name" value="Molecular chaperone DnaJ"/>
    <property type="match status" value="1"/>
</dbReference>
<dbReference type="InterPro" id="IPR036869">
    <property type="entry name" value="J_dom_sf"/>
</dbReference>
<dbReference type="CDD" id="cd10719">
    <property type="entry name" value="DnaJ_zf"/>
    <property type="match status" value="1"/>
</dbReference>
<organism evidence="10 11">
    <name type="scientific">Malassezia restricta (strain ATCC 96810 / NBRC 103918 / CBS 7877)</name>
    <name type="common">Seborrheic dermatitis infection agent</name>
    <dbReference type="NCBI Taxonomy" id="425264"/>
    <lineage>
        <taxon>Eukaryota</taxon>
        <taxon>Fungi</taxon>
        <taxon>Dikarya</taxon>
        <taxon>Basidiomycota</taxon>
        <taxon>Ustilaginomycotina</taxon>
        <taxon>Malasseziomycetes</taxon>
        <taxon>Malasseziales</taxon>
        <taxon>Malasseziaceae</taxon>
        <taxon>Malassezia</taxon>
    </lineage>
</organism>
<keyword evidence="11" id="KW-1185">Reference proteome</keyword>
<dbReference type="AlphaFoldDB" id="A0A3G2SC45"/>
<evidence type="ECO:0000256" key="1">
    <source>
        <dbReference type="ARBA" id="ARBA00022723"/>
    </source>
</evidence>
<dbReference type="InterPro" id="IPR001305">
    <property type="entry name" value="HSP_DnaJ_Cys-rich_dom"/>
</dbReference>
<feature type="signal peptide" evidence="7">
    <location>
        <begin position="1"/>
        <end position="26"/>
    </location>
</feature>
<dbReference type="Pfam" id="PF01556">
    <property type="entry name" value="DnaJ_C"/>
    <property type="match status" value="1"/>
</dbReference>
<dbReference type="OrthoDB" id="550424at2759"/>
<dbReference type="GO" id="GO:0051082">
    <property type="term" value="F:unfolded protein binding"/>
    <property type="evidence" value="ECO:0007669"/>
    <property type="project" value="InterPro"/>
</dbReference>
<dbReference type="CDD" id="cd10747">
    <property type="entry name" value="DnaJ_C"/>
    <property type="match status" value="1"/>
</dbReference>
<dbReference type="PROSITE" id="PS51188">
    <property type="entry name" value="ZF_CR"/>
    <property type="match status" value="1"/>
</dbReference>
<accession>A0A3G2SC45</accession>
<dbReference type="VEuPathDB" id="FungiDB:DNF11_3979"/>
<dbReference type="GO" id="GO:0008270">
    <property type="term" value="F:zinc ion binding"/>
    <property type="evidence" value="ECO:0007669"/>
    <property type="project" value="UniProtKB-KW"/>
</dbReference>
<name>A0A3G2SC45_MALR7</name>
<dbReference type="CDD" id="cd06257">
    <property type="entry name" value="DnaJ"/>
    <property type="match status" value="1"/>
</dbReference>
<dbReference type="EMBL" id="CP033156">
    <property type="protein sequence ID" value="AYO44929.1"/>
    <property type="molecule type" value="Genomic_DNA"/>
</dbReference>
<dbReference type="InterPro" id="IPR036410">
    <property type="entry name" value="HSP_DnaJ_Cys-rich_dom_sf"/>
</dbReference>
<dbReference type="PRINTS" id="PR00625">
    <property type="entry name" value="JDOMAIN"/>
</dbReference>
<evidence type="ECO:0000256" key="3">
    <source>
        <dbReference type="ARBA" id="ARBA00022771"/>
    </source>
</evidence>
<dbReference type="SUPFAM" id="SSF49493">
    <property type="entry name" value="HSP40/DnaJ peptide-binding domain"/>
    <property type="match status" value="2"/>
</dbReference>
<dbReference type="Pfam" id="PF00684">
    <property type="entry name" value="DnaJ_CXXCXGXG"/>
    <property type="match status" value="1"/>
</dbReference>
<feature type="domain" description="CR-type" evidence="9">
    <location>
        <begin position="150"/>
        <end position="233"/>
    </location>
</feature>
<keyword evidence="2" id="KW-0677">Repeat</keyword>
<dbReference type="SUPFAM" id="SSF57938">
    <property type="entry name" value="DnaJ/Hsp40 cysteine-rich domain"/>
    <property type="match status" value="1"/>
</dbReference>
<evidence type="ECO:0000256" key="7">
    <source>
        <dbReference type="SAM" id="SignalP"/>
    </source>
</evidence>
<feature type="zinc finger region" description="CR-type" evidence="6">
    <location>
        <begin position="150"/>
        <end position="233"/>
    </location>
</feature>
<evidence type="ECO:0000256" key="4">
    <source>
        <dbReference type="ARBA" id="ARBA00022833"/>
    </source>
</evidence>
<evidence type="ECO:0000313" key="11">
    <source>
        <dbReference type="Proteomes" id="UP000269793"/>
    </source>
</evidence>
<dbReference type="GO" id="GO:0030544">
    <property type="term" value="F:Hsp70 protein binding"/>
    <property type="evidence" value="ECO:0007669"/>
    <property type="project" value="InterPro"/>
</dbReference>
<dbReference type="InterPro" id="IPR044713">
    <property type="entry name" value="DNJA1/2-like"/>
</dbReference>
<evidence type="ECO:0000256" key="2">
    <source>
        <dbReference type="ARBA" id="ARBA00022737"/>
    </source>
</evidence>
<feature type="domain" description="J" evidence="8">
    <location>
        <begin position="29"/>
        <end position="91"/>
    </location>
</feature>
<evidence type="ECO:0000256" key="5">
    <source>
        <dbReference type="ARBA" id="ARBA00023186"/>
    </source>
</evidence>
<gene>
    <name evidence="10" type="ORF">DNF11_3979</name>
</gene>
<dbReference type="Proteomes" id="UP000269793">
    <property type="component" value="Chromosome IX"/>
</dbReference>
<dbReference type="Gene3D" id="2.60.260.20">
    <property type="entry name" value="Urease metallochaperone UreE, N-terminal domain"/>
    <property type="match status" value="2"/>
</dbReference>
<evidence type="ECO:0000256" key="6">
    <source>
        <dbReference type="PROSITE-ProRule" id="PRU00546"/>
    </source>
</evidence>
<dbReference type="FunFam" id="2.60.260.20:FF:000013">
    <property type="entry name" value="DnaJ subfamily B member 11"/>
    <property type="match status" value="1"/>
</dbReference>
<dbReference type="STRING" id="425264.A0A3G2SC45"/>
<protein>
    <submittedName>
        <fullName evidence="10">Chaperone protein DnaJ</fullName>
    </submittedName>
</protein>
<keyword evidence="5" id="KW-0143">Chaperone</keyword>
<dbReference type="InterPro" id="IPR001623">
    <property type="entry name" value="DnaJ_domain"/>
</dbReference>
<dbReference type="PANTHER" id="PTHR43888">
    <property type="entry name" value="DNAJ-LIKE-2, ISOFORM A-RELATED"/>
    <property type="match status" value="1"/>
</dbReference>
<feature type="chain" id="PRO_5018072647" evidence="7">
    <location>
        <begin position="27"/>
        <end position="384"/>
    </location>
</feature>
<keyword evidence="1 6" id="KW-0479">Metal-binding</keyword>
<evidence type="ECO:0000313" key="10">
    <source>
        <dbReference type="EMBL" id="AYO44929.1"/>
    </source>
</evidence>
<dbReference type="Gene3D" id="2.10.230.10">
    <property type="entry name" value="Heat shock protein DnaJ, cysteine-rich domain"/>
    <property type="match status" value="1"/>
</dbReference>
<dbReference type="Gene3D" id="1.10.287.110">
    <property type="entry name" value="DnaJ domain"/>
    <property type="match status" value="1"/>
</dbReference>
<dbReference type="PROSITE" id="PS50076">
    <property type="entry name" value="DNAJ_2"/>
    <property type="match status" value="1"/>
</dbReference>
<proteinExistence type="predicted"/>
<keyword evidence="3 6" id="KW-0863">Zinc-finger</keyword>